<accession>A0A514K2Z7</accession>
<feature type="transmembrane region" description="Helical" evidence="1">
    <location>
        <begin position="86"/>
        <end position="106"/>
    </location>
</feature>
<keyword evidence="1" id="KW-0812">Transmembrane</keyword>
<dbReference type="EMBL" id="MK570055">
    <property type="protein sequence ID" value="QDI74003.1"/>
    <property type="molecule type" value="Genomic_DNA"/>
</dbReference>
<dbReference type="KEGG" id="vg:80402623"/>
<keyword evidence="1" id="KW-0472">Membrane</keyword>
<evidence type="ECO:0000256" key="1">
    <source>
        <dbReference type="SAM" id="Phobius"/>
    </source>
</evidence>
<feature type="transmembrane region" description="Helical" evidence="1">
    <location>
        <begin position="6"/>
        <end position="22"/>
    </location>
</feature>
<proteinExistence type="predicted"/>
<reference evidence="2" key="1">
    <citation type="submission" date="2019-02" db="EMBL/GenBank/DDBJ databases">
        <title>Spindle-shaped viruses infect a marine ammonia-oxidizing thaumarchaeon.</title>
        <authorList>
            <person name="Kim J.-G."/>
            <person name="Kim S.-J."/>
            <person name="Rhee S.-K."/>
        </authorList>
    </citation>
    <scope>NUCLEOTIDE SEQUENCE [LARGE SCALE GENOMIC DNA]</scope>
    <source>
        <strain evidence="2">NSV2</strain>
    </source>
</reference>
<name>A0A514K2Z7_9VIRU</name>
<keyword evidence="1" id="KW-1133">Transmembrane helix</keyword>
<feature type="transmembrane region" description="Helical" evidence="1">
    <location>
        <begin position="27"/>
        <end position="44"/>
    </location>
</feature>
<evidence type="ECO:0000313" key="2">
    <source>
        <dbReference type="EMBL" id="QDI74003.1"/>
    </source>
</evidence>
<organism evidence="2">
    <name type="scientific">Nitrosopumilus spindle-shaped virus 1</name>
    <dbReference type="NCBI Taxonomy" id="2848002"/>
    <lineage>
        <taxon>Viruses</taxon>
        <taxon>Viruses incertae sedis</taxon>
        <taxon>Thaspiviridae</taxon>
        <taxon>Nitmarvirus</taxon>
        <taxon>Nitmarvirus maris</taxon>
        <taxon>Nitmarvirus NSV1</taxon>
    </lineage>
</organism>
<sequence>MIEGGLFLLMISVSIIFIIANIRYKEYFYVIPMFIFLVLGMWLMQGETVAFTIQTTDGTTMLNQTSWLIGNAENEAGVEYNIYSPWLGLAFILGAIIMGFVVFLGLTDQKKDPPRK</sequence>
<protein>
    <submittedName>
        <fullName evidence="2">Uncharacterized protein</fullName>
    </submittedName>
</protein>